<comment type="similarity">
    <text evidence="2 10">Belongs to the cation transport ATPase (P-type) (TC 3.A.3) family. Type IB subfamily.</text>
</comment>
<accession>A0A378Q129</accession>
<evidence type="ECO:0000256" key="1">
    <source>
        <dbReference type="ARBA" id="ARBA00004127"/>
    </source>
</evidence>
<evidence type="ECO:0000313" key="13">
    <source>
        <dbReference type="EMBL" id="STY94563.1"/>
    </source>
</evidence>
<dbReference type="PRINTS" id="PR00943">
    <property type="entry name" value="CUATPASE"/>
</dbReference>
<dbReference type="Proteomes" id="UP000255193">
    <property type="component" value="Unassembled WGS sequence"/>
</dbReference>
<dbReference type="Gene3D" id="2.70.150.10">
    <property type="entry name" value="Calcium-transporting ATPase, cytoplasmic transduction domain A"/>
    <property type="match status" value="1"/>
</dbReference>
<evidence type="ECO:0000256" key="10">
    <source>
        <dbReference type="RuleBase" id="RU362081"/>
    </source>
</evidence>
<dbReference type="PANTHER" id="PTHR43520:SF8">
    <property type="entry name" value="P-TYPE CU(+) TRANSPORTER"/>
    <property type="match status" value="1"/>
</dbReference>
<dbReference type="SFLD" id="SFLDS00003">
    <property type="entry name" value="Haloacid_Dehalogenase"/>
    <property type="match status" value="1"/>
</dbReference>
<evidence type="ECO:0000256" key="4">
    <source>
        <dbReference type="ARBA" id="ARBA00022723"/>
    </source>
</evidence>
<protein>
    <submittedName>
        <fullName evidence="13">Copper-exporting P-type ATPase A</fullName>
        <ecNumber evidence="13">3.6.3.-</ecNumber>
    </submittedName>
</protein>
<feature type="compositionally biased region" description="Polar residues" evidence="11">
    <location>
        <begin position="9"/>
        <end position="19"/>
    </location>
</feature>
<dbReference type="GO" id="GO:0012505">
    <property type="term" value="C:endomembrane system"/>
    <property type="evidence" value="ECO:0007669"/>
    <property type="project" value="UniProtKB-SubCell"/>
</dbReference>
<dbReference type="Gene3D" id="3.40.50.1000">
    <property type="entry name" value="HAD superfamily/HAD-like"/>
    <property type="match status" value="1"/>
</dbReference>
<evidence type="ECO:0000259" key="12">
    <source>
        <dbReference type="PROSITE" id="PS50846"/>
    </source>
</evidence>
<name>A0A378Q129_9GAMM</name>
<dbReference type="InterPro" id="IPR006121">
    <property type="entry name" value="HMA_dom"/>
</dbReference>
<evidence type="ECO:0000256" key="6">
    <source>
        <dbReference type="ARBA" id="ARBA00022840"/>
    </source>
</evidence>
<keyword evidence="8 10" id="KW-1133">Transmembrane helix</keyword>
<feature type="domain" description="HMA" evidence="12">
    <location>
        <begin position="29"/>
        <end position="95"/>
    </location>
</feature>
<dbReference type="GO" id="GO:0005886">
    <property type="term" value="C:plasma membrane"/>
    <property type="evidence" value="ECO:0007669"/>
    <property type="project" value="UniProtKB-SubCell"/>
</dbReference>
<organism evidence="13 14">
    <name type="scientific">Faucicola atlantae</name>
    <dbReference type="NCBI Taxonomy" id="34059"/>
    <lineage>
        <taxon>Bacteria</taxon>
        <taxon>Pseudomonadati</taxon>
        <taxon>Pseudomonadota</taxon>
        <taxon>Gammaproteobacteria</taxon>
        <taxon>Moraxellales</taxon>
        <taxon>Moraxellaceae</taxon>
        <taxon>Faucicola</taxon>
    </lineage>
</organism>
<keyword evidence="4 10" id="KW-0479">Metal-binding</keyword>
<dbReference type="FunFam" id="3.30.70.100:FF:000005">
    <property type="entry name" value="Copper-exporting P-type ATPase A"/>
    <property type="match status" value="1"/>
</dbReference>
<dbReference type="SUPFAM" id="SSF81653">
    <property type="entry name" value="Calcium ATPase, transduction domain A"/>
    <property type="match status" value="1"/>
</dbReference>
<feature type="transmembrane region" description="Helical" evidence="10">
    <location>
        <begin position="203"/>
        <end position="223"/>
    </location>
</feature>
<dbReference type="SUPFAM" id="SSF55008">
    <property type="entry name" value="HMA, heavy metal-associated domain"/>
    <property type="match status" value="1"/>
</dbReference>
<keyword evidence="6 10" id="KW-0067">ATP-binding</keyword>
<dbReference type="InterPro" id="IPR023299">
    <property type="entry name" value="ATPase_P-typ_cyto_dom_N"/>
</dbReference>
<dbReference type="Gene3D" id="3.40.1110.10">
    <property type="entry name" value="Calcium-transporting ATPase, cytoplasmic domain N"/>
    <property type="match status" value="1"/>
</dbReference>
<keyword evidence="7" id="KW-1278">Translocase</keyword>
<sequence length="789" mass="82880">MLKGAAVRSSPTPKNTTHSPAADALMDAAALTLTIDGMTCQACASRIEKVLNKKSAIIQADVNYANEQAQIRYDAAVTNPDTIIEWIGKAGYHAQVETSALAASDDVADSTKPPLRLMITWLCLAPFLVGMLGMLVGWHGAMLPVAWQFVLASVVQFGTALPLYRSAWASVRGGLANMDVLVVLATLTIWLYSIYLWQVTPAHGVYFEASVMVIGFVQLGKYLEQRTKKTSLNSINLLLTLTPTQVQVKQADGSWQVQDVTDLRCGQVVLAGTGTRIAADGQVVAGAGWCDESHLTGESLPVQKDTGSRVLAGALVTDGSVEYRVSATGQATQLGDLIQALHDAQGSKANMARLADKVSAVFVPVVVGLALLCWLVNRIAGVTADDALLRAVSVLVIACPCALGLATPAAIMAGMGVAARHGVWFKDAQALEAAGGIDTLVLDKTGTLTQGTPQVIAEYQAANLAATGLDYAALLHLVGSIEQRTNHPLARALTAFSQQQLTDFSAETRQPPSQDFSLNNVQTVAGHGVQAHVSQHSTGKDFAINIGSPTWVGLTLPDTIGLASAWQIASQVAVSVDGVPVAAFALADALKPEAAQALADWQGMGLGVWLLSGDKPSVVQHIADELHLDLNHACGDLRPTDKADRIRALQAQGQRVAMVGDGINDAPALAVADASFAVAHATDIANHSAAARLLGGGLQQLTAALQIARATLRTIRQNLFFAFIYNAIGMALAAFGLLNPMIAAAAMAMSSLSVLFNAIRLNRWHAPSASHLMPADTRMIADKSAPTVV</sequence>
<dbReference type="Gene3D" id="3.30.70.100">
    <property type="match status" value="1"/>
</dbReference>
<dbReference type="EC" id="3.6.3.-" evidence="13"/>
<feature type="region of interest" description="Disordered" evidence="11">
    <location>
        <begin position="1"/>
        <end position="21"/>
    </location>
</feature>
<feature type="transmembrane region" description="Helical" evidence="10">
    <location>
        <begin position="389"/>
        <end position="411"/>
    </location>
</feature>
<dbReference type="PROSITE" id="PS00154">
    <property type="entry name" value="ATPASE_E1_E2"/>
    <property type="match status" value="1"/>
</dbReference>
<keyword evidence="3 10" id="KW-0812">Transmembrane</keyword>
<dbReference type="InterPro" id="IPR001757">
    <property type="entry name" value="P_typ_ATPase"/>
</dbReference>
<dbReference type="InterPro" id="IPR036163">
    <property type="entry name" value="HMA_dom_sf"/>
</dbReference>
<dbReference type="GO" id="GO:0055070">
    <property type="term" value="P:copper ion homeostasis"/>
    <property type="evidence" value="ECO:0007669"/>
    <property type="project" value="TreeGrafter"/>
</dbReference>
<dbReference type="InterPro" id="IPR018303">
    <property type="entry name" value="ATPase_P-typ_P_site"/>
</dbReference>
<dbReference type="InterPro" id="IPR008250">
    <property type="entry name" value="ATPase_P-typ_transduc_dom_A_sf"/>
</dbReference>
<evidence type="ECO:0000256" key="3">
    <source>
        <dbReference type="ARBA" id="ARBA00022692"/>
    </source>
</evidence>
<gene>
    <name evidence="13" type="primary">copA_1</name>
    <name evidence="13" type="ORF">NCTC11091_00327</name>
</gene>
<feature type="transmembrane region" description="Helical" evidence="10">
    <location>
        <begin position="119"/>
        <end position="139"/>
    </location>
</feature>
<keyword evidence="10" id="KW-1003">Cell membrane</keyword>
<dbReference type="PROSITE" id="PS50846">
    <property type="entry name" value="HMA_2"/>
    <property type="match status" value="1"/>
</dbReference>
<evidence type="ECO:0000256" key="9">
    <source>
        <dbReference type="ARBA" id="ARBA00023136"/>
    </source>
</evidence>
<dbReference type="GO" id="GO:0016887">
    <property type="term" value="F:ATP hydrolysis activity"/>
    <property type="evidence" value="ECO:0007669"/>
    <property type="project" value="InterPro"/>
</dbReference>
<evidence type="ECO:0000256" key="8">
    <source>
        <dbReference type="ARBA" id="ARBA00022989"/>
    </source>
</evidence>
<dbReference type="InterPro" id="IPR017969">
    <property type="entry name" value="Heavy-metal-associated_CS"/>
</dbReference>
<dbReference type="SFLD" id="SFLDF00027">
    <property type="entry name" value="p-type_atpase"/>
    <property type="match status" value="1"/>
</dbReference>
<dbReference type="PRINTS" id="PR00119">
    <property type="entry name" value="CATATPASE"/>
</dbReference>
<dbReference type="InterPro" id="IPR023214">
    <property type="entry name" value="HAD_sf"/>
</dbReference>
<evidence type="ECO:0000256" key="7">
    <source>
        <dbReference type="ARBA" id="ARBA00022967"/>
    </source>
</evidence>
<evidence type="ECO:0000256" key="11">
    <source>
        <dbReference type="SAM" id="MobiDB-lite"/>
    </source>
</evidence>
<dbReference type="GO" id="GO:0005507">
    <property type="term" value="F:copper ion binding"/>
    <property type="evidence" value="ECO:0007669"/>
    <property type="project" value="TreeGrafter"/>
</dbReference>
<feature type="transmembrane region" description="Helical" evidence="10">
    <location>
        <begin position="719"/>
        <end position="735"/>
    </location>
</feature>
<dbReference type="PANTHER" id="PTHR43520">
    <property type="entry name" value="ATP7, ISOFORM B"/>
    <property type="match status" value="1"/>
</dbReference>
<feature type="transmembrane region" description="Helical" evidence="10">
    <location>
        <begin position="741"/>
        <end position="759"/>
    </location>
</feature>
<dbReference type="InterPro" id="IPR027256">
    <property type="entry name" value="P-typ_ATPase_IB"/>
</dbReference>
<evidence type="ECO:0000256" key="5">
    <source>
        <dbReference type="ARBA" id="ARBA00022741"/>
    </source>
</evidence>
<dbReference type="SUPFAM" id="SSF81665">
    <property type="entry name" value="Calcium ATPase, transmembrane domain M"/>
    <property type="match status" value="1"/>
</dbReference>
<dbReference type="EMBL" id="UGQA01000001">
    <property type="protein sequence ID" value="STY94563.1"/>
    <property type="molecule type" value="Genomic_DNA"/>
</dbReference>
<dbReference type="Pfam" id="PF00122">
    <property type="entry name" value="E1-E2_ATPase"/>
    <property type="match status" value="1"/>
</dbReference>
<dbReference type="CDD" id="cd00371">
    <property type="entry name" value="HMA"/>
    <property type="match status" value="1"/>
</dbReference>
<dbReference type="SFLD" id="SFLDG00002">
    <property type="entry name" value="C1.7:_P-type_atpase_like"/>
    <property type="match status" value="1"/>
</dbReference>
<feature type="transmembrane region" description="Helical" evidence="10">
    <location>
        <begin position="176"/>
        <end position="197"/>
    </location>
</feature>
<dbReference type="GO" id="GO:0043682">
    <property type="term" value="F:P-type divalent copper transporter activity"/>
    <property type="evidence" value="ECO:0007669"/>
    <property type="project" value="TreeGrafter"/>
</dbReference>
<keyword evidence="5 10" id="KW-0547">Nucleotide-binding</keyword>
<dbReference type="Pfam" id="PF00403">
    <property type="entry name" value="HMA"/>
    <property type="match status" value="1"/>
</dbReference>
<dbReference type="InterPro" id="IPR036412">
    <property type="entry name" value="HAD-like_sf"/>
</dbReference>
<dbReference type="NCBIfam" id="TIGR01525">
    <property type="entry name" value="ATPase-IB_hvy"/>
    <property type="match status" value="1"/>
</dbReference>
<comment type="subcellular location">
    <subcellularLocation>
        <location evidence="10">Cell membrane</location>
    </subcellularLocation>
    <subcellularLocation>
        <location evidence="1">Endomembrane system</location>
        <topology evidence="1">Multi-pass membrane protein</topology>
    </subcellularLocation>
</comment>
<dbReference type="InterPro" id="IPR023298">
    <property type="entry name" value="ATPase_P-typ_TM_dom_sf"/>
</dbReference>
<evidence type="ECO:0000256" key="2">
    <source>
        <dbReference type="ARBA" id="ARBA00006024"/>
    </source>
</evidence>
<evidence type="ECO:0000313" key="14">
    <source>
        <dbReference type="Proteomes" id="UP000255193"/>
    </source>
</evidence>
<proteinExistence type="inferred from homology"/>
<feature type="transmembrane region" description="Helical" evidence="10">
    <location>
        <begin position="358"/>
        <end position="377"/>
    </location>
</feature>
<dbReference type="AlphaFoldDB" id="A0A378Q129"/>
<reference evidence="13 14" key="1">
    <citation type="submission" date="2018-06" db="EMBL/GenBank/DDBJ databases">
        <authorList>
            <consortium name="Pathogen Informatics"/>
            <person name="Doyle S."/>
        </authorList>
    </citation>
    <scope>NUCLEOTIDE SEQUENCE [LARGE SCALE GENOMIC DNA]</scope>
    <source>
        <strain evidence="13 14">NCTC11091</strain>
    </source>
</reference>
<dbReference type="GO" id="GO:0005524">
    <property type="term" value="F:ATP binding"/>
    <property type="evidence" value="ECO:0007669"/>
    <property type="project" value="UniProtKB-UniRule"/>
</dbReference>
<dbReference type="NCBIfam" id="TIGR01494">
    <property type="entry name" value="ATPase_P-type"/>
    <property type="match status" value="2"/>
</dbReference>
<dbReference type="PROSITE" id="PS01047">
    <property type="entry name" value="HMA_1"/>
    <property type="match status" value="1"/>
</dbReference>
<keyword evidence="9 10" id="KW-0472">Membrane</keyword>
<dbReference type="InterPro" id="IPR044492">
    <property type="entry name" value="P_typ_ATPase_HD_dom"/>
</dbReference>
<feature type="transmembrane region" description="Helical" evidence="10">
    <location>
        <begin position="145"/>
        <end position="164"/>
    </location>
</feature>
<dbReference type="SUPFAM" id="SSF56784">
    <property type="entry name" value="HAD-like"/>
    <property type="match status" value="1"/>
</dbReference>
<keyword evidence="13" id="KW-0378">Hydrolase</keyword>
<dbReference type="Pfam" id="PF00702">
    <property type="entry name" value="Hydrolase"/>
    <property type="match status" value="1"/>
</dbReference>
<dbReference type="InterPro" id="IPR059000">
    <property type="entry name" value="ATPase_P-type_domA"/>
</dbReference>